<feature type="compositionally biased region" description="Polar residues" evidence="1">
    <location>
        <begin position="318"/>
        <end position="330"/>
    </location>
</feature>
<dbReference type="InterPro" id="IPR028171">
    <property type="entry name" value="Codanin-1_C"/>
</dbReference>
<reference evidence="3 4" key="1">
    <citation type="submission" date="2023-11" db="EMBL/GenBank/DDBJ databases">
        <title>Halocaridina rubra genome assembly.</title>
        <authorList>
            <person name="Smith C."/>
        </authorList>
    </citation>
    <scope>NUCLEOTIDE SEQUENCE [LARGE SCALE GENOMIC DNA]</scope>
    <source>
        <strain evidence="3">EP-1</strain>
        <tissue evidence="3">Whole</tissue>
    </source>
</reference>
<organism evidence="3 4">
    <name type="scientific">Halocaridina rubra</name>
    <name type="common">Hawaiian red shrimp</name>
    <dbReference type="NCBI Taxonomy" id="373956"/>
    <lineage>
        <taxon>Eukaryota</taxon>
        <taxon>Metazoa</taxon>
        <taxon>Ecdysozoa</taxon>
        <taxon>Arthropoda</taxon>
        <taxon>Crustacea</taxon>
        <taxon>Multicrustacea</taxon>
        <taxon>Malacostraca</taxon>
        <taxon>Eumalacostraca</taxon>
        <taxon>Eucarida</taxon>
        <taxon>Decapoda</taxon>
        <taxon>Pleocyemata</taxon>
        <taxon>Caridea</taxon>
        <taxon>Atyoidea</taxon>
        <taxon>Atyidae</taxon>
        <taxon>Halocaridina</taxon>
    </lineage>
</organism>
<dbReference type="PANTHER" id="PTHR28678:SF1">
    <property type="entry name" value="CODANIN-1"/>
    <property type="match status" value="1"/>
</dbReference>
<dbReference type="Proteomes" id="UP001381693">
    <property type="component" value="Unassembled WGS sequence"/>
</dbReference>
<evidence type="ECO:0000313" key="3">
    <source>
        <dbReference type="EMBL" id="KAK7084373.1"/>
    </source>
</evidence>
<feature type="region of interest" description="Disordered" evidence="1">
    <location>
        <begin position="235"/>
        <end position="260"/>
    </location>
</feature>
<comment type="caution">
    <text evidence="3">The sequence shown here is derived from an EMBL/GenBank/DDBJ whole genome shotgun (WGS) entry which is preliminary data.</text>
</comment>
<evidence type="ECO:0000256" key="1">
    <source>
        <dbReference type="SAM" id="MobiDB-lite"/>
    </source>
</evidence>
<evidence type="ECO:0000313" key="4">
    <source>
        <dbReference type="Proteomes" id="UP001381693"/>
    </source>
</evidence>
<name>A0AAN8XRL5_HALRR</name>
<dbReference type="PANTHER" id="PTHR28678">
    <property type="entry name" value="CODANIN-1"/>
    <property type="match status" value="1"/>
</dbReference>
<dbReference type="EMBL" id="JAXCGZ010002120">
    <property type="protein sequence ID" value="KAK7084373.1"/>
    <property type="molecule type" value="Genomic_DNA"/>
</dbReference>
<accession>A0AAN8XRL5</accession>
<evidence type="ECO:0000259" key="2">
    <source>
        <dbReference type="Pfam" id="PF15296"/>
    </source>
</evidence>
<dbReference type="GO" id="GO:0005634">
    <property type="term" value="C:nucleus"/>
    <property type="evidence" value="ECO:0007669"/>
    <property type="project" value="TreeGrafter"/>
</dbReference>
<feature type="domain" description="Codanin-1 C-terminal" evidence="2">
    <location>
        <begin position="939"/>
        <end position="1053"/>
    </location>
</feature>
<dbReference type="GO" id="GO:0006325">
    <property type="term" value="P:chromatin organization"/>
    <property type="evidence" value="ECO:0007669"/>
    <property type="project" value="TreeGrafter"/>
</dbReference>
<feature type="region of interest" description="Disordered" evidence="1">
    <location>
        <begin position="82"/>
        <end position="103"/>
    </location>
</feature>
<proteinExistence type="predicted"/>
<gene>
    <name evidence="3" type="primary">CDAN1</name>
    <name evidence="3" type="ORF">SK128_015010</name>
</gene>
<dbReference type="Pfam" id="PF15296">
    <property type="entry name" value="Codanin-1_C"/>
    <property type="match status" value="1"/>
</dbReference>
<dbReference type="InterPro" id="IPR040031">
    <property type="entry name" value="Codanin-1"/>
</dbReference>
<sequence length="1459" mass="164921">MAEILQILLERRVTPQAVTAWLTGSEIKEEGLEEYSYLRGEFVPAFLNFLRDQSNSVLQMSQTNGLTPCKGANLMHAVKYVSPGKDPNRKGQSRKHQTSSRAKSLRFIETPIKGSHYFNKDSQNVESSQGSNHDQLLQECDFSPTGRDKFTSHIKSSTPKWTRDDTACSYHHGEKKHSVQRLSLGDFINTDPKWANKRKSPVFRDSKTVKSSASVTHQLPKTLDISDENAFPMVGSVPLQGKQPKRRINPTRITPQSSTKFSSFNHTPKVLFGIPHNQSSSATFMASEEGTKTLEEERELLRQEKLKRQENACRESAKFNSSGSLTNTMPKNVDQHDDFREISPDCITNRVYLDILAQMYSDIILFNMVPSIMVELYYVIQLLTVRVTEAEDNCDKKTKQESYLSNSHNCVYFASVVLMKIIKIIKLLDRTTLRLLSENSRIKMFHEDFQLQLLSHLKSPSPITIHYQHPKSPIIGGVSFQSDTDNRNNFTGDQAFHIFRKQRDIFYEIIRMWEENHLTPGWSYSQALGPRIRYMLLLRADPTNFVHFARLFQSQLLTMCHGEDNKDSVVRQNSEDLEFLNILKQQHPEKYKRLHERLVTPSKLGGPCPLPSFPGSQEFFRDFIVTASHGIFNEHLKDVLIAHILLLNEQEYIVSEQERDSLNNLVHAEARRVVLNLRLLAKFLGYLEFLPYYSSVHLPENVLATHIEIRSKVSPPINLNLAIRQSASSGQLVIGVTWIIEYMSMVDAVALHSRPYLTIAMTLIAIQKLIYIAELSHGDCPHGLAVSQTRSLSPSSCLLLKLLLGWLFDLPNFPNGLFFAEVLDADIDMLEYKENMNVITTHYSRTCLLCLRNILLPLHNMKDFEQNMSVKTPSKMQDLKCPEMLHTPMKNGKPELFLSPVKTETCVTVSMIDTPENTPLKTAADSKDISEKVIYLDISDFVDQHLITLCCPFICELKNLLSDFTLGVNFNKNTGTSSCRRITPFSATERDSLGFSYNQLQLQLEDNFFHNQPSSVRKVTEFVIERLSSTIIKNMRMTLIPKSREGAIEKLKETIRSHSHITAVPSESAKEIIKKQSVEISQDMCSTLKSKCLELARQSNVESLNSALCLLLSPDITSKEVEVCKKIISRSCEEKVSAWAQSHITSALFSKDLIADSDRILRQAVRSIESGALNVQTFEEPSQSSMDMSDVSVLAGDGGLVGSSFNASVNDSLDLPVNKISPTLAVAKRENSETLPVKVESHNPDVVGPSKVVMAIKSMVYRLIRSSENRPLGIKSLDIQFLLQNIVEALTKRKDITLAVYRALEALTVDLAVVIIACVPSLLTLKNRMAFISLWKAVSDGGVIPLPSGLSSFMSPRIVMLVARQHSTQQQSAWKMLSDFTILLLSTKLLSPSSFQEQCVSLLRHSWDEEILSGLSLCIKGIAEYFQKQTTQFEDPVVAEFLEWVGWIFGEMEEFPDIN</sequence>
<feature type="compositionally biased region" description="Polar residues" evidence="1">
    <location>
        <begin position="251"/>
        <end position="260"/>
    </location>
</feature>
<feature type="region of interest" description="Disordered" evidence="1">
    <location>
        <begin position="312"/>
        <end position="331"/>
    </location>
</feature>
<keyword evidence="4" id="KW-1185">Reference proteome</keyword>
<protein>
    <submittedName>
        <fullName evidence="3">Codanin-1 C-terminus</fullName>
    </submittedName>
</protein>